<evidence type="ECO:0000256" key="8">
    <source>
        <dbReference type="SAM" id="MobiDB-lite"/>
    </source>
</evidence>
<dbReference type="Gene3D" id="1.10.3720.10">
    <property type="entry name" value="MetI-like"/>
    <property type="match status" value="1"/>
</dbReference>
<evidence type="ECO:0000256" key="6">
    <source>
        <dbReference type="ARBA" id="ARBA00023136"/>
    </source>
</evidence>
<protein>
    <submittedName>
        <fullName evidence="10">Glycine/betaine ABC transporter permease</fullName>
    </submittedName>
</protein>
<dbReference type="Proteomes" id="UP000626982">
    <property type="component" value="Unassembled WGS sequence"/>
</dbReference>
<keyword evidence="5 7" id="KW-1133">Transmembrane helix</keyword>
<dbReference type="CDD" id="cd06261">
    <property type="entry name" value="TM_PBP2"/>
    <property type="match status" value="1"/>
</dbReference>
<name>A0ABQ2KP13_9MICO</name>
<accession>A0ABQ2KP13</accession>
<evidence type="ECO:0000256" key="7">
    <source>
        <dbReference type="RuleBase" id="RU363032"/>
    </source>
</evidence>
<keyword evidence="11" id="KW-1185">Reference proteome</keyword>
<dbReference type="RefSeq" id="WP_188718308.1">
    <property type="nucleotide sequence ID" value="NZ_BAABBD010000003.1"/>
</dbReference>
<feature type="transmembrane region" description="Helical" evidence="7">
    <location>
        <begin position="216"/>
        <end position="236"/>
    </location>
</feature>
<dbReference type="PROSITE" id="PS50928">
    <property type="entry name" value="ABC_TM1"/>
    <property type="match status" value="1"/>
</dbReference>
<evidence type="ECO:0000256" key="3">
    <source>
        <dbReference type="ARBA" id="ARBA00022475"/>
    </source>
</evidence>
<keyword evidence="6 7" id="KW-0472">Membrane</keyword>
<evidence type="ECO:0000256" key="1">
    <source>
        <dbReference type="ARBA" id="ARBA00004141"/>
    </source>
</evidence>
<organism evidence="10 11">
    <name type="scientific">Agrococcus terreus</name>
    <dbReference type="NCBI Taxonomy" id="574649"/>
    <lineage>
        <taxon>Bacteria</taxon>
        <taxon>Bacillati</taxon>
        <taxon>Actinomycetota</taxon>
        <taxon>Actinomycetes</taxon>
        <taxon>Micrococcales</taxon>
        <taxon>Microbacteriaceae</taxon>
        <taxon>Agrococcus</taxon>
    </lineage>
</organism>
<comment type="similarity">
    <text evidence="7">Belongs to the binding-protein-dependent transport system permease family.</text>
</comment>
<dbReference type="PANTHER" id="PTHR47737:SF1">
    <property type="entry name" value="GLYCINE BETAINE_PROLINE BETAINE TRANSPORT SYSTEM PERMEASE PROTEIN PROW"/>
    <property type="match status" value="1"/>
</dbReference>
<dbReference type="Pfam" id="PF00528">
    <property type="entry name" value="BPD_transp_1"/>
    <property type="match status" value="1"/>
</dbReference>
<dbReference type="SUPFAM" id="SSF161098">
    <property type="entry name" value="MetI-like"/>
    <property type="match status" value="1"/>
</dbReference>
<feature type="compositionally biased region" description="Low complexity" evidence="8">
    <location>
        <begin position="292"/>
        <end position="310"/>
    </location>
</feature>
<feature type="transmembrane region" description="Helical" evidence="7">
    <location>
        <begin position="20"/>
        <end position="41"/>
    </location>
</feature>
<evidence type="ECO:0000256" key="4">
    <source>
        <dbReference type="ARBA" id="ARBA00022692"/>
    </source>
</evidence>
<feature type="domain" description="ABC transmembrane type-1" evidence="9">
    <location>
        <begin position="90"/>
        <end position="269"/>
    </location>
</feature>
<keyword evidence="4 7" id="KW-0812">Transmembrane</keyword>
<evidence type="ECO:0000256" key="5">
    <source>
        <dbReference type="ARBA" id="ARBA00022989"/>
    </source>
</evidence>
<evidence type="ECO:0000313" key="11">
    <source>
        <dbReference type="Proteomes" id="UP000626982"/>
    </source>
</evidence>
<gene>
    <name evidence="10" type="ORF">GCM10010968_21480</name>
</gene>
<dbReference type="InterPro" id="IPR035906">
    <property type="entry name" value="MetI-like_sf"/>
</dbReference>
<dbReference type="EMBL" id="BMLM01000002">
    <property type="protein sequence ID" value="GGN87207.1"/>
    <property type="molecule type" value="Genomic_DNA"/>
</dbReference>
<keyword evidence="3" id="KW-1003">Cell membrane</keyword>
<comment type="subcellular location">
    <subcellularLocation>
        <location evidence="7">Cell membrane</location>
        <topology evidence="7">Multi-pass membrane protein</topology>
    </subcellularLocation>
    <subcellularLocation>
        <location evidence="1">Membrane</location>
        <topology evidence="1">Multi-pass membrane protein</topology>
    </subcellularLocation>
</comment>
<evidence type="ECO:0000313" key="10">
    <source>
        <dbReference type="EMBL" id="GGN87207.1"/>
    </source>
</evidence>
<sequence>MLDDLRLPLGTWVEAGVDWVTVNLAVVFDAIRAVVLALFGVAETAFTQPPEPVMIAILTLLAFAVRGWRMALGTVLGLAVIVLVGQWDNAMLTLSLTVVAALFALLIAIPLGIWAARSDTVSAIVRPVLDFLQTMPAFVYLIPAIILFRIGVVPGIIATIAFALAPGVRLTELGIRGVNKEIVEAGHAFGASPGRILRQIQLPLALPTIMTGVNQIIMLSLSMVVIAAMVGARGLGQDIVQSLQRIDIALGFEAGISVVILAIILDRCTNALGSLQQHSPIARLRARSVAARRAPSPAPATTGAAASAVAQTDTGRVGSAVGEERA</sequence>
<feature type="transmembrane region" description="Helical" evidence="7">
    <location>
        <begin position="137"/>
        <end position="164"/>
    </location>
</feature>
<proteinExistence type="inferred from homology"/>
<feature type="transmembrane region" description="Helical" evidence="7">
    <location>
        <begin position="90"/>
        <end position="116"/>
    </location>
</feature>
<evidence type="ECO:0000259" key="9">
    <source>
        <dbReference type="PROSITE" id="PS50928"/>
    </source>
</evidence>
<feature type="transmembrane region" description="Helical" evidence="7">
    <location>
        <begin position="248"/>
        <end position="265"/>
    </location>
</feature>
<reference evidence="11" key="1">
    <citation type="journal article" date="2019" name="Int. J. Syst. Evol. Microbiol.">
        <title>The Global Catalogue of Microorganisms (GCM) 10K type strain sequencing project: providing services to taxonomists for standard genome sequencing and annotation.</title>
        <authorList>
            <consortium name="The Broad Institute Genomics Platform"/>
            <consortium name="The Broad Institute Genome Sequencing Center for Infectious Disease"/>
            <person name="Wu L."/>
            <person name="Ma J."/>
        </authorList>
    </citation>
    <scope>NUCLEOTIDE SEQUENCE [LARGE SCALE GENOMIC DNA]</scope>
    <source>
        <strain evidence="11">CGMCC 1.6960</strain>
    </source>
</reference>
<dbReference type="PANTHER" id="PTHR47737">
    <property type="entry name" value="GLYCINE BETAINE/PROLINE BETAINE TRANSPORT SYSTEM PERMEASE PROTEIN PROW"/>
    <property type="match status" value="1"/>
</dbReference>
<feature type="transmembrane region" description="Helical" evidence="7">
    <location>
        <begin position="53"/>
        <end position="84"/>
    </location>
</feature>
<keyword evidence="2 7" id="KW-0813">Transport</keyword>
<dbReference type="InterPro" id="IPR000515">
    <property type="entry name" value="MetI-like"/>
</dbReference>
<feature type="region of interest" description="Disordered" evidence="8">
    <location>
        <begin position="292"/>
        <end position="326"/>
    </location>
</feature>
<evidence type="ECO:0000256" key="2">
    <source>
        <dbReference type="ARBA" id="ARBA00022448"/>
    </source>
</evidence>
<comment type="caution">
    <text evidence="10">The sequence shown here is derived from an EMBL/GenBank/DDBJ whole genome shotgun (WGS) entry which is preliminary data.</text>
</comment>